<evidence type="ECO:0000313" key="5">
    <source>
        <dbReference type="EMBL" id="ADQ05557.1"/>
    </source>
</evidence>
<dbReference type="Pfam" id="PF01420">
    <property type="entry name" value="Methylase_S"/>
    <property type="match status" value="2"/>
</dbReference>
<sequence>MGSEWKEVIFSEVIEINPNRELSKGQEYPFIDMQAVEPYTRKVSNIKFRKYNGSGSKFKNGDTLFARITPCLENGKTAYVKELKNGEKGFGSTEFLVFSGKEGVTDNLFVYYLSRSPEIREYAVKNMIGTSGRQRVDKSCFNELRIKLPPLPEQQKIASILSAFDDKIELNNEMNKTLEEIAQAIFKHWFIDFEFPNENGEPYKSSGGEFVDSELGPIPKGWKVVKLREILDNICDSVKPGKEIEGLPYVPIDIVERKSIALKQFKSWEEAKSSLIKFKKDDILLGAMRVYFHKVSIAPCEGVTRKTCFVLRPKKRFDLSYTLLLIFQDDTIKFADAHSKGTTMPYAVWDNGLAEMKIALPTEKIRQRFNELLYPIISKIRDCIFENLTLSQLRDTLLPKLISGEIRVM</sequence>
<evidence type="ECO:0000259" key="4">
    <source>
        <dbReference type="Pfam" id="PF01420"/>
    </source>
</evidence>
<proteinExistence type="inferred from homology"/>
<dbReference type="CDD" id="cd17260">
    <property type="entry name" value="RMtype1_S_EcoEI-TRD1-CR1_like"/>
    <property type="match status" value="1"/>
</dbReference>
<dbReference type="InterPro" id="IPR052021">
    <property type="entry name" value="Type-I_RS_S_subunit"/>
</dbReference>
<reference key="1">
    <citation type="submission" date="2010-09" db="EMBL/GenBank/DDBJ databases">
        <title>Complete sequence of Caldicellulosiruptor owensensis OL.</title>
        <authorList>
            <consortium name="US DOE Joint Genome Institute"/>
            <person name="Lucas S."/>
            <person name="Copeland A."/>
            <person name="Lapidus A."/>
            <person name="Cheng J.-F."/>
            <person name="Bruce D."/>
            <person name="Goodwin L."/>
            <person name="Pitluck S."/>
            <person name="Davenport K."/>
            <person name="Detter J.C."/>
            <person name="Han C."/>
            <person name="Tapia R."/>
            <person name="Land M."/>
            <person name="Hauser L."/>
            <person name="Chang Y.-J."/>
            <person name="Jeffries C."/>
            <person name="Kyrpides N."/>
            <person name="Ivanova N."/>
            <person name="Mikhailova N."/>
            <person name="Blumer-Schuette S.E."/>
            <person name="Kelly R.M."/>
            <person name="Woyke T."/>
        </authorList>
    </citation>
    <scope>NUCLEOTIDE SEQUENCE</scope>
    <source>
        <strain>OL</strain>
    </source>
</reference>
<dbReference type="PANTHER" id="PTHR30408">
    <property type="entry name" value="TYPE-1 RESTRICTION ENZYME ECOKI SPECIFICITY PROTEIN"/>
    <property type="match status" value="1"/>
</dbReference>
<evidence type="ECO:0000313" key="6">
    <source>
        <dbReference type="Proteomes" id="UP000006889"/>
    </source>
</evidence>
<organism evidence="5 6">
    <name type="scientific">Caldicellulosiruptor owensensis (strain ATCC 700167 / DSM 13100 / OL)</name>
    <dbReference type="NCBI Taxonomy" id="632518"/>
    <lineage>
        <taxon>Bacteria</taxon>
        <taxon>Bacillati</taxon>
        <taxon>Bacillota</taxon>
        <taxon>Bacillota incertae sedis</taxon>
        <taxon>Caldicellulosiruptorales</taxon>
        <taxon>Caldicellulosiruptoraceae</taxon>
        <taxon>Caldicellulosiruptor</taxon>
    </lineage>
</organism>
<reference evidence="5 6" key="2">
    <citation type="journal article" date="2011" name="J. Bacteriol.">
        <title>Complete genome sequences for the anaerobic, extremely thermophilic plant biomass-degrading bacteria Caldicellulosiruptor hydrothermalis, Caldicellulosiruptor kristjanssonii, Caldicellulosiruptor kronotskyensis, Caldicellulosiruptor owensenis, and Caldicellulosiruptor lactoaceticus.</title>
        <authorList>
            <person name="Blumer-Schuette S.E."/>
            <person name="Ozdemir I."/>
            <person name="Mistry D."/>
            <person name="Lucas S."/>
            <person name="Lapidus A."/>
            <person name="Cheng J.F."/>
            <person name="Goodwin L.A."/>
            <person name="Pitluck S."/>
            <person name="Land M.L."/>
            <person name="Hauser L.J."/>
            <person name="Woyke T."/>
            <person name="Mikhailova N."/>
            <person name="Pati A."/>
            <person name="Kyrpides N.C."/>
            <person name="Ivanova N."/>
            <person name="Detter J.C."/>
            <person name="Walston-Davenport K."/>
            <person name="Han S."/>
            <person name="Adams M.W."/>
            <person name="Kelly R.M."/>
        </authorList>
    </citation>
    <scope>NUCLEOTIDE SEQUENCE [LARGE SCALE GENOMIC DNA]</scope>
    <source>
        <strain evidence="6">ATCC 700167 / DSM 13100 / OL</strain>
    </source>
</reference>
<accession>E4Q672</accession>
<feature type="domain" description="Type I restriction modification DNA specificity" evidence="4">
    <location>
        <begin position="3"/>
        <end position="180"/>
    </location>
</feature>
<dbReference type="InterPro" id="IPR044946">
    <property type="entry name" value="Restrct_endonuc_typeI_TRD_sf"/>
</dbReference>
<protein>
    <submittedName>
        <fullName evidence="5">Restriction modification system DNA specificity domain protein</fullName>
    </submittedName>
</protein>
<dbReference type="GO" id="GO:0003677">
    <property type="term" value="F:DNA binding"/>
    <property type="evidence" value="ECO:0007669"/>
    <property type="project" value="UniProtKB-KW"/>
</dbReference>
<dbReference type="KEGG" id="cow:Calow_2046"/>
<evidence type="ECO:0000256" key="1">
    <source>
        <dbReference type="ARBA" id="ARBA00010923"/>
    </source>
</evidence>
<dbReference type="STRING" id="632518.Calow_2046"/>
<dbReference type="Proteomes" id="UP000006889">
    <property type="component" value="Chromosome"/>
</dbReference>
<dbReference type="RefSeq" id="WP_013412878.1">
    <property type="nucleotide sequence ID" value="NC_014657.1"/>
</dbReference>
<comment type="similarity">
    <text evidence="1">Belongs to the type-I restriction system S methylase family.</text>
</comment>
<keyword evidence="2" id="KW-0680">Restriction system</keyword>
<dbReference type="InterPro" id="IPR000055">
    <property type="entry name" value="Restrct_endonuc_typeI_TRD"/>
</dbReference>
<keyword evidence="6" id="KW-1185">Reference proteome</keyword>
<dbReference type="HOGENOM" id="CLU_021095_2_1_9"/>
<keyword evidence="3" id="KW-0238">DNA-binding</keyword>
<dbReference type="Gene3D" id="3.90.220.20">
    <property type="entry name" value="DNA methylase specificity domains"/>
    <property type="match status" value="2"/>
</dbReference>
<feature type="domain" description="Type I restriction modification DNA specificity" evidence="4">
    <location>
        <begin position="219"/>
        <end position="368"/>
    </location>
</feature>
<dbReference type="REBASE" id="28857">
    <property type="entry name" value="S.CowOLORF2047P"/>
</dbReference>
<name>E4Q672_CALOW</name>
<dbReference type="AlphaFoldDB" id="E4Q672"/>
<dbReference type="OrthoDB" id="9811611at2"/>
<dbReference type="EMBL" id="CP002216">
    <property type="protein sequence ID" value="ADQ05557.1"/>
    <property type="molecule type" value="Genomic_DNA"/>
</dbReference>
<dbReference type="PANTHER" id="PTHR30408:SF13">
    <property type="entry name" value="TYPE I RESTRICTION ENZYME HINDI SPECIFICITY SUBUNIT"/>
    <property type="match status" value="1"/>
</dbReference>
<gene>
    <name evidence="5" type="ordered locus">Calow_2046</name>
</gene>
<dbReference type="SUPFAM" id="SSF116734">
    <property type="entry name" value="DNA methylase specificity domain"/>
    <property type="match status" value="2"/>
</dbReference>
<evidence type="ECO:0000256" key="3">
    <source>
        <dbReference type="ARBA" id="ARBA00023125"/>
    </source>
</evidence>
<evidence type="ECO:0000256" key="2">
    <source>
        <dbReference type="ARBA" id="ARBA00022747"/>
    </source>
</evidence>
<dbReference type="eggNOG" id="COG0732">
    <property type="taxonomic scope" value="Bacteria"/>
</dbReference>
<dbReference type="GO" id="GO:0009307">
    <property type="term" value="P:DNA restriction-modification system"/>
    <property type="evidence" value="ECO:0007669"/>
    <property type="project" value="UniProtKB-KW"/>
</dbReference>